<evidence type="ECO:0000313" key="1">
    <source>
        <dbReference type="EMBL" id="MVT40242.1"/>
    </source>
</evidence>
<keyword evidence="2" id="KW-1185">Reference proteome</keyword>
<sequence length="325" mass="38844">MKKFSKHTDHTFQGKEQDFWEELIMRTEDNLQVIDPLKSLECLYEMRNTEGTVFDKINTLLKTDKFVFNQIAIENLQKHFEASLFKDEKFTEPFNQFIKNFLRTQQNKLNKQAKRKPGVKESPFQTLSYKEQIELVEKELEKDMYLYTVTFTDKNKVLSIYNEPSDYDFIFIDLYNYLQKLYYFHTHDIAVTYHKEYYFHTTILDEDLALKLSGTNIRSVPKFSKDLDRVTKFTGHKEIFEIMNDMLTNMQNHTVDHSWTKSHFDEIGSFATRFPFVNKAVNSTFAYEYRSKLTDELYKMVEYIESWFTDPILASTPTITLIEIP</sequence>
<evidence type="ECO:0000313" key="2">
    <source>
        <dbReference type="Proteomes" id="UP000468388"/>
    </source>
</evidence>
<dbReference type="EMBL" id="WRXO01000001">
    <property type="protein sequence ID" value="MVT40242.1"/>
    <property type="molecule type" value="Genomic_DNA"/>
</dbReference>
<dbReference type="RefSeq" id="WP_157298868.1">
    <property type="nucleotide sequence ID" value="NZ_BAAAZB010000005.1"/>
</dbReference>
<gene>
    <name evidence="1" type="ORF">GO495_06590</name>
</gene>
<comment type="caution">
    <text evidence="1">The sequence shown here is derived from an EMBL/GenBank/DDBJ whole genome shotgun (WGS) entry which is preliminary data.</text>
</comment>
<dbReference type="Proteomes" id="UP000468388">
    <property type="component" value="Unassembled WGS sequence"/>
</dbReference>
<dbReference type="AlphaFoldDB" id="A0A6N8J7S2"/>
<name>A0A6N8J7S2_9BACT</name>
<accession>A0A6N8J7S2</accession>
<reference evidence="1 2" key="1">
    <citation type="submission" date="2019-12" db="EMBL/GenBank/DDBJ databases">
        <title>The draft genomic sequence of strain Chitinophaga oryziterrae JCM 16595.</title>
        <authorList>
            <person name="Zhang X."/>
        </authorList>
    </citation>
    <scope>NUCLEOTIDE SEQUENCE [LARGE SCALE GENOMIC DNA]</scope>
    <source>
        <strain evidence="1 2">JCM 16595</strain>
    </source>
</reference>
<organism evidence="1 2">
    <name type="scientific">Chitinophaga oryziterrae</name>
    <dbReference type="NCBI Taxonomy" id="1031224"/>
    <lineage>
        <taxon>Bacteria</taxon>
        <taxon>Pseudomonadati</taxon>
        <taxon>Bacteroidota</taxon>
        <taxon>Chitinophagia</taxon>
        <taxon>Chitinophagales</taxon>
        <taxon>Chitinophagaceae</taxon>
        <taxon>Chitinophaga</taxon>
    </lineage>
</organism>
<proteinExistence type="predicted"/>
<protein>
    <submittedName>
        <fullName evidence="1">Uncharacterized protein</fullName>
    </submittedName>
</protein>